<dbReference type="OrthoDB" id="76305at2759"/>
<dbReference type="PANTHER" id="PTHR28163:SF1">
    <property type="entry name" value="PROTEIN PET117 HOMOLOG, MITOCHONDRIAL"/>
    <property type="match status" value="1"/>
</dbReference>
<dbReference type="InParanoid" id="G8ZZM0"/>
<evidence type="ECO:0000313" key="7">
    <source>
        <dbReference type="EMBL" id="CCE94064.1"/>
    </source>
</evidence>
<feature type="compositionally biased region" description="Basic and acidic residues" evidence="5">
    <location>
        <begin position="58"/>
        <end position="72"/>
    </location>
</feature>
<dbReference type="HOGENOM" id="CLU_161486_0_0_1"/>
<feature type="chain" id="PRO_5003519704" evidence="6">
    <location>
        <begin position="23"/>
        <end position="103"/>
    </location>
</feature>
<dbReference type="Pfam" id="PF15786">
    <property type="entry name" value="PET117"/>
    <property type="match status" value="1"/>
</dbReference>
<comment type="similarity">
    <text evidence="2">Belongs to the PET117 family.</text>
</comment>
<evidence type="ECO:0000256" key="4">
    <source>
        <dbReference type="ARBA" id="ARBA00023128"/>
    </source>
</evidence>
<evidence type="ECO:0000256" key="2">
    <source>
        <dbReference type="ARBA" id="ARBA00008197"/>
    </source>
</evidence>
<sequence length="103" mass="11479">MSRASKITFALSCVFTASTVVGVHIVQGLERDTLHQGPIKDAQRVAARKQQRLAAEADPEKERQKLVNRSEHELQQELRKKYEAVQPLSGKVVTKDGEAIDDV</sequence>
<reference evidence="7 8" key="1">
    <citation type="journal article" date="2011" name="Proc. Natl. Acad. Sci. U.S.A.">
        <title>Evolutionary erosion of yeast sex chromosomes by mating-type switching accidents.</title>
        <authorList>
            <person name="Gordon J.L."/>
            <person name="Armisen D."/>
            <person name="Proux-Wera E."/>
            <person name="Oheigeartaigh S.S."/>
            <person name="Byrne K.P."/>
            <person name="Wolfe K.H."/>
        </authorList>
    </citation>
    <scope>NUCLEOTIDE SEQUENCE [LARGE SCALE GENOMIC DNA]</scope>
    <source>
        <strain evidence="8">ATCC 10662 / CBS 1146 / NBRC 0425 / NCYC 2629 / NRRL Y-866</strain>
    </source>
</reference>
<keyword evidence="8" id="KW-1185">Reference proteome</keyword>
<dbReference type="eggNOG" id="ENOG502S49F">
    <property type="taxonomic scope" value="Eukaryota"/>
</dbReference>
<name>G8ZZM0_TORDE</name>
<dbReference type="PANTHER" id="PTHR28163">
    <property type="entry name" value="PROTEIN PET117 HOMOLOG, MITOCHONDRIAL"/>
    <property type="match status" value="1"/>
</dbReference>
<dbReference type="EMBL" id="HE616749">
    <property type="protein sequence ID" value="CCE94064.1"/>
    <property type="molecule type" value="Genomic_DNA"/>
</dbReference>
<protein>
    <submittedName>
        <fullName evidence="7">Uncharacterized protein</fullName>
    </submittedName>
</protein>
<accession>G8ZZM0</accession>
<evidence type="ECO:0000313" key="8">
    <source>
        <dbReference type="Proteomes" id="UP000005627"/>
    </source>
</evidence>
<dbReference type="AlphaFoldDB" id="G8ZZM0"/>
<evidence type="ECO:0000256" key="3">
    <source>
        <dbReference type="ARBA" id="ARBA00022946"/>
    </source>
</evidence>
<dbReference type="KEGG" id="tdl:TDEL_0H02050"/>
<feature type="region of interest" description="Disordered" evidence="5">
    <location>
        <begin position="51"/>
        <end position="72"/>
    </location>
</feature>
<dbReference type="Proteomes" id="UP000005627">
    <property type="component" value="Chromosome 8"/>
</dbReference>
<feature type="signal peptide" evidence="6">
    <location>
        <begin position="1"/>
        <end position="22"/>
    </location>
</feature>
<keyword evidence="3" id="KW-0809">Transit peptide</keyword>
<dbReference type="RefSeq" id="XP_003683275.1">
    <property type="nucleotide sequence ID" value="XM_003683227.1"/>
</dbReference>
<evidence type="ECO:0000256" key="1">
    <source>
        <dbReference type="ARBA" id="ARBA00004173"/>
    </source>
</evidence>
<dbReference type="GO" id="GO:0005739">
    <property type="term" value="C:mitochondrion"/>
    <property type="evidence" value="ECO:0007669"/>
    <property type="project" value="UniProtKB-SubCell"/>
</dbReference>
<organism evidence="7 8">
    <name type="scientific">Torulaspora delbrueckii</name>
    <name type="common">Yeast</name>
    <name type="synonym">Candida colliculosa</name>
    <dbReference type="NCBI Taxonomy" id="4950"/>
    <lineage>
        <taxon>Eukaryota</taxon>
        <taxon>Fungi</taxon>
        <taxon>Dikarya</taxon>
        <taxon>Ascomycota</taxon>
        <taxon>Saccharomycotina</taxon>
        <taxon>Saccharomycetes</taxon>
        <taxon>Saccharomycetales</taxon>
        <taxon>Saccharomycetaceae</taxon>
        <taxon>Torulaspora</taxon>
    </lineage>
</organism>
<comment type="subcellular location">
    <subcellularLocation>
        <location evidence="1">Mitochondrion</location>
    </subcellularLocation>
</comment>
<keyword evidence="4" id="KW-0496">Mitochondrion</keyword>
<dbReference type="InterPro" id="IPR031568">
    <property type="entry name" value="Pet117"/>
</dbReference>
<keyword evidence="6" id="KW-0732">Signal</keyword>
<dbReference type="FunCoup" id="G8ZZM0">
    <property type="interactions" value="42"/>
</dbReference>
<dbReference type="STRING" id="1076872.G8ZZM0"/>
<evidence type="ECO:0000256" key="5">
    <source>
        <dbReference type="SAM" id="MobiDB-lite"/>
    </source>
</evidence>
<gene>
    <name evidence="7" type="primary">TDEL0H02050</name>
    <name evidence="7" type="ORF">TDEL_0H02050</name>
</gene>
<dbReference type="GO" id="GO:0033617">
    <property type="term" value="P:mitochondrial respiratory chain complex IV assembly"/>
    <property type="evidence" value="ECO:0007669"/>
    <property type="project" value="EnsemblFungi"/>
</dbReference>
<evidence type="ECO:0000256" key="6">
    <source>
        <dbReference type="SAM" id="SignalP"/>
    </source>
</evidence>
<dbReference type="GeneID" id="11501228"/>
<proteinExistence type="inferred from homology"/>